<keyword evidence="3" id="KW-1185">Reference proteome</keyword>
<dbReference type="Proteomes" id="UP000320042">
    <property type="component" value="Unassembled WGS sequence"/>
</dbReference>
<evidence type="ECO:0000256" key="1">
    <source>
        <dbReference type="SAM" id="SignalP"/>
    </source>
</evidence>
<organism evidence="2 3">
    <name type="scientific">Mucilaginibacter pallidiroseus</name>
    <dbReference type="NCBI Taxonomy" id="2599295"/>
    <lineage>
        <taxon>Bacteria</taxon>
        <taxon>Pseudomonadati</taxon>
        <taxon>Bacteroidota</taxon>
        <taxon>Sphingobacteriia</taxon>
        <taxon>Sphingobacteriales</taxon>
        <taxon>Sphingobacteriaceae</taxon>
        <taxon>Mucilaginibacter</taxon>
    </lineage>
</organism>
<dbReference type="RefSeq" id="WP_146382448.1">
    <property type="nucleotide sequence ID" value="NZ_VOEJ01000006.1"/>
</dbReference>
<name>A0A563U862_9SPHI</name>
<comment type="caution">
    <text evidence="2">The sequence shown here is derived from an EMBL/GenBank/DDBJ whole genome shotgun (WGS) entry which is preliminary data.</text>
</comment>
<evidence type="ECO:0000313" key="3">
    <source>
        <dbReference type="Proteomes" id="UP000320042"/>
    </source>
</evidence>
<dbReference type="EMBL" id="VOEJ01000006">
    <property type="protein sequence ID" value="TWR27479.1"/>
    <property type="molecule type" value="Genomic_DNA"/>
</dbReference>
<protein>
    <submittedName>
        <fullName evidence="2">PorT family protein</fullName>
    </submittedName>
</protein>
<reference evidence="2 3" key="1">
    <citation type="submission" date="2019-07" db="EMBL/GenBank/DDBJ databases">
        <authorList>
            <person name="Kim J."/>
        </authorList>
    </citation>
    <scope>NUCLEOTIDE SEQUENCE [LARGE SCALE GENOMIC DNA]</scope>
    <source>
        <strain evidence="3">dk17</strain>
    </source>
</reference>
<proteinExistence type="predicted"/>
<feature type="signal peptide" evidence="1">
    <location>
        <begin position="1"/>
        <end position="19"/>
    </location>
</feature>
<dbReference type="OrthoDB" id="1340981at2"/>
<sequence>MKKLVLSIVGLLVAGSVYAQKVELSVNASTNLYHYSGNGTTATSPIITSPDASQNYTNNPYGNKNAWGFGLAGQAQYVTKAGFIAGLQAGFERVQSSVDITTFYSPMQNYGALPTVDGSTKLKSNYINLNPYIGYRIIADKFNIDLQPGVDVGFKTSMREKGSTGEGNVATTDRSREDKNTDFRLRMGIAAYYNRIGITAAYAHGLTNVKEDLIGSQANEAYSRLWRFGISYRLL</sequence>
<dbReference type="AlphaFoldDB" id="A0A563U862"/>
<accession>A0A563U862</accession>
<keyword evidence="1" id="KW-0732">Signal</keyword>
<gene>
    <name evidence="2" type="ORF">FPZ43_13465</name>
</gene>
<evidence type="ECO:0000313" key="2">
    <source>
        <dbReference type="EMBL" id="TWR27479.1"/>
    </source>
</evidence>
<feature type="chain" id="PRO_5021999713" evidence="1">
    <location>
        <begin position="20"/>
        <end position="235"/>
    </location>
</feature>